<feature type="compositionally biased region" description="Polar residues" evidence="1">
    <location>
        <begin position="830"/>
        <end position="841"/>
    </location>
</feature>
<feature type="region of interest" description="Disordered" evidence="1">
    <location>
        <begin position="39"/>
        <end position="64"/>
    </location>
</feature>
<reference evidence="3" key="1">
    <citation type="submission" date="2016-06" db="EMBL/GenBank/DDBJ databases">
        <title>Draft Genome sequence of the fungus Inonotus baumii.</title>
        <authorList>
            <person name="Zhu H."/>
            <person name="Lin W."/>
        </authorList>
    </citation>
    <scope>NUCLEOTIDE SEQUENCE</scope>
    <source>
        <strain evidence="3">821</strain>
    </source>
</reference>
<feature type="compositionally biased region" description="Low complexity" evidence="1">
    <location>
        <begin position="1074"/>
        <end position="1083"/>
    </location>
</feature>
<dbReference type="PANTHER" id="PTHR28093:SF1">
    <property type="entry name" value="MORPHOGENESIS-RELATED PROTEIN MSB1"/>
    <property type="match status" value="1"/>
</dbReference>
<dbReference type="Proteomes" id="UP000757232">
    <property type="component" value="Unassembled WGS sequence"/>
</dbReference>
<feature type="compositionally biased region" description="Polar residues" evidence="1">
    <location>
        <begin position="1124"/>
        <end position="1136"/>
    </location>
</feature>
<accession>A0A9Q5HWZ3</accession>
<feature type="compositionally biased region" description="Polar residues" evidence="1">
    <location>
        <begin position="111"/>
        <end position="124"/>
    </location>
</feature>
<dbReference type="Pfam" id="PF08101">
    <property type="entry name" value="Msb1-Mug8_dom"/>
    <property type="match status" value="1"/>
</dbReference>
<feature type="compositionally biased region" description="Polar residues" evidence="1">
    <location>
        <begin position="795"/>
        <end position="809"/>
    </location>
</feature>
<keyword evidence="4" id="KW-1185">Reference proteome</keyword>
<feature type="compositionally biased region" description="Low complexity" evidence="1">
    <location>
        <begin position="467"/>
        <end position="497"/>
    </location>
</feature>
<dbReference type="InterPro" id="IPR000198">
    <property type="entry name" value="RhoGAP_dom"/>
</dbReference>
<dbReference type="InterPro" id="IPR037508">
    <property type="entry name" value="Msb1/Mug8"/>
</dbReference>
<dbReference type="InterPro" id="IPR008936">
    <property type="entry name" value="Rho_GTPase_activation_prot"/>
</dbReference>
<name>A0A9Q5HWZ3_SANBA</name>
<dbReference type="AlphaFoldDB" id="A0A9Q5HWZ3"/>
<feature type="compositionally biased region" description="Acidic residues" evidence="1">
    <location>
        <begin position="1175"/>
        <end position="1184"/>
    </location>
</feature>
<evidence type="ECO:0000313" key="4">
    <source>
        <dbReference type="Proteomes" id="UP000757232"/>
    </source>
</evidence>
<dbReference type="OrthoDB" id="3362494at2759"/>
<feature type="region of interest" description="Disordered" evidence="1">
    <location>
        <begin position="880"/>
        <end position="911"/>
    </location>
</feature>
<proteinExistence type="predicted"/>
<feature type="domain" description="Rho-GAP" evidence="2">
    <location>
        <begin position="168"/>
        <end position="352"/>
    </location>
</feature>
<feature type="region of interest" description="Disordered" evidence="1">
    <location>
        <begin position="457"/>
        <end position="498"/>
    </location>
</feature>
<evidence type="ECO:0000259" key="2">
    <source>
        <dbReference type="SMART" id="SM00324"/>
    </source>
</evidence>
<dbReference type="InterPro" id="IPR012965">
    <property type="entry name" value="Msb1/Mug8_dom"/>
</dbReference>
<dbReference type="SMART" id="SM00324">
    <property type="entry name" value="RhoGAP"/>
    <property type="match status" value="1"/>
</dbReference>
<evidence type="ECO:0000256" key="1">
    <source>
        <dbReference type="SAM" id="MobiDB-lite"/>
    </source>
</evidence>
<dbReference type="GO" id="GO:0007165">
    <property type="term" value="P:signal transduction"/>
    <property type="evidence" value="ECO:0007669"/>
    <property type="project" value="InterPro"/>
</dbReference>
<comment type="caution">
    <text evidence="3">The sequence shown here is derived from an EMBL/GenBank/DDBJ whole genome shotgun (WGS) entry which is preliminary data.</text>
</comment>
<dbReference type="Gene3D" id="1.10.555.10">
    <property type="entry name" value="Rho GTPase activation protein"/>
    <property type="match status" value="1"/>
</dbReference>
<feature type="compositionally biased region" description="Low complexity" evidence="1">
    <location>
        <begin position="1157"/>
        <end position="1168"/>
    </location>
</feature>
<dbReference type="PANTHER" id="PTHR28093">
    <property type="entry name" value="MORPHOGENESIS-RELATED PROTEIN MSB1"/>
    <property type="match status" value="1"/>
</dbReference>
<evidence type="ECO:0000313" key="3">
    <source>
        <dbReference type="EMBL" id="OCB87277.1"/>
    </source>
</evidence>
<feature type="compositionally biased region" description="Low complexity" evidence="1">
    <location>
        <begin position="810"/>
        <end position="819"/>
    </location>
</feature>
<dbReference type="EMBL" id="LNZH02000193">
    <property type="protein sequence ID" value="OCB87277.1"/>
    <property type="molecule type" value="Genomic_DNA"/>
</dbReference>
<gene>
    <name evidence="3" type="ORF">A7U60_g5605</name>
</gene>
<organism evidence="3 4">
    <name type="scientific">Sanghuangporus baumii</name>
    <name type="common">Phellinus baumii</name>
    <dbReference type="NCBI Taxonomy" id="108892"/>
    <lineage>
        <taxon>Eukaryota</taxon>
        <taxon>Fungi</taxon>
        <taxon>Dikarya</taxon>
        <taxon>Basidiomycota</taxon>
        <taxon>Agaricomycotina</taxon>
        <taxon>Agaricomycetes</taxon>
        <taxon>Hymenochaetales</taxon>
        <taxon>Hymenochaetaceae</taxon>
        <taxon>Sanghuangporus</taxon>
    </lineage>
</organism>
<feature type="compositionally biased region" description="Basic and acidic residues" evidence="1">
    <location>
        <begin position="1030"/>
        <end position="1044"/>
    </location>
</feature>
<feature type="region of interest" description="Disordered" evidence="1">
    <location>
        <begin position="82"/>
        <end position="125"/>
    </location>
</feature>
<sequence>MRNDPCVTRDEDIDGRNYRLDAGEYREISAAGDNHLSASALKAAARTSSSSLPQAMPSLFSRARTTSSKTAKAAATAAAATAAAHSPDEFGRVSSRGAGAPPLPLKDKRSQSLSQSKRATQTSAADYELDTEMEDGFLPTSLNSPQDEAGGRVYGYLGYEANIVLSIEDIERLVKVVADEIIQRGLTTPFLFSNTALDLNASSVRRLIDAFLRTPDIREEVRFANPHALASFLRWGLARPVRIVSGMEFRGILDWEAYLRWRHVEQAGNFRKAEFSSFVGLLHPQLRSLFLTLFSLFSRLLANSTSSGLTPATVASLFGPLLFGLPTASFHSAYTAFLRSAHATEHLLLSYVRLQVSEAPPSAPPPRRLISWAQGYPATLAPIDSFERPRLGARTRRVASVRRNVRLYSEDLVRTCAAWAKGPEGAAVRNSKEWGRIAPEKRDGSRLDPRYSDTYRKKLDLPPGLHPSTSIVPVVPSSPLSTPPLSTTSSSASTRSSLFDDPVEEAKFRSLTDMKWGEFSMIGFGDVAPSALQFDLTESARNARAAKRQTLTWNDFSTAGFSRSDASFSQTLQFSPPLQQTVQQWPQHEKEVHRKLKKNIQKALPPFGWDTAPIMDGREDVIEDGFLDVFCDILYGGGWIDRTETTFRECNWALVEFKSLPTSRSESRATSPSLSLTSDANDPRISSTLLLFEEFVPAEYRSSLLSQGTKPNNRRGFGIASLLSPKKGTGKQWKQAATLNGRPYAIGTVPKSPNAREAEFEKLLAGGSMSTTKLLSLGSSATVGHAAGGPLRVETPTQEPKMSMSSAQYPMSPASSTAAGPPPPSKSNESHVQARTGSPFSPASLRKPRFRFPGSRENRGIIPSEYETVDFDTRLASYSDDELNGRSSAEGSKAGPAGAKRKNTKEKRMSKDDAWVDILVASGGKRMANQDAEMRPRGTGTSRTLGVGTSAGAGRSDPELASMEVAQALATVRHSSPTSDDEGDRNQTALPDDANGNGNGRGHGYANVDADYEDDLTQSPPKRRLNYFDLHPERRPVNHDEPRHSATSGYGDSVYSEGDFEPTTSIGDGEPPYSAADVDVSAAPDTTPGRTDINFGKDDLKTKPTTQSKTASLIEMYRERERQQNTSSTAPLNIQKPSRIPVRSSSLPQEEGNSEKPTPTVSTTPFPVQGRDPSPDLEDDDESVDIQALEPGAPYTFSELGRSSPGRYVHGAPLHNVLEEEEES</sequence>
<feature type="region of interest" description="Disordered" evidence="1">
    <location>
        <begin position="926"/>
        <end position="1224"/>
    </location>
</feature>
<protein>
    <recommendedName>
        <fullName evidence="2">Rho-GAP domain-containing protein</fullName>
    </recommendedName>
</protein>
<dbReference type="SUPFAM" id="SSF48350">
    <property type="entry name" value="GTPase activation domain, GAP"/>
    <property type="match status" value="1"/>
</dbReference>
<feature type="region of interest" description="Disordered" evidence="1">
    <location>
        <begin position="782"/>
        <end position="864"/>
    </location>
</feature>